<keyword evidence="1" id="KW-0479">Metal-binding</keyword>
<dbReference type="PANTHER" id="PTHR43105:SF14">
    <property type="entry name" value="FORMATE DEHYDROGENASE H"/>
    <property type="match status" value="1"/>
</dbReference>
<dbReference type="Gene3D" id="3.40.228.10">
    <property type="entry name" value="Dimethylsulfoxide Reductase, domain 2"/>
    <property type="match status" value="1"/>
</dbReference>
<dbReference type="GO" id="GO:0046872">
    <property type="term" value="F:metal ion binding"/>
    <property type="evidence" value="ECO:0007669"/>
    <property type="project" value="UniProtKB-KW"/>
</dbReference>
<accession>A0A1E5G6J4</accession>
<evidence type="ECO:0000256" key="2">
    <source>
        <dbReference type="ARBA" id="ARBA00023002"/>
    </source>
</evidence>
<dbReference type="SUPFAM" id="SSF50692">
    <property type="entry name" value="ADC-like"/>
    <property type="match status" value="1"/>
</dbReference>
<dbReference type="GO" id="GO:0016020">
    <property type="term" value="C:membrane"/>
    <property type="evidence" value="ECO:0007669"/>
    <property type="project" value="TreeGrafter"/>
</dbReference>
<dbReference type="InterPro" id="IPR009010">
    <property type="entry name" value="Asp_de-COase-like_dom_sf"/>
</dbReference>
<dbReference type="GO" id="GO:0022904">
    <property type="term" value="P:respiratory electron transport chain"/>
    <property type="evidence" value="ECO:0007669"/>
    <property type="project" value="TreeGrafter"/>
</dbReference>
<evidence type="ECO:0000256" key="3">
    <source>
        <dbReference type="ARBA" id="ARBA00023004"/>
    </source>
</evidence>
<evidence type="ECO:0000313" key="7">
    <source>
        <dbReference type="EMBL" id="OEF98725.1"/>
    </source>
</evidence>
<dbReference type="InterPro" id="IPR006656">
    <property type="entry name" value="Mopterin_OxRdtase"/>
</dbReference>
<sequence length="526" mass="58994">MTNSYNEILLANVIIVTGANTTEAHPVIGYRIKQAVKNGAKLVVIDPRRIELVDYAESWLSIKPGTNLALFNGLAHIIYKENLYNQDFINQHTEGFDNWLNSINEYTPDRVAAITGVNIDGLYFIAKLYATADKATILYAMGITQHSSGTNNVFSLANLAMLTGQIGREGTGINPLRGQNNVQGACDMGGLPNVLPGYALVNDETQRLRFESAWQQKVATNSGLTLTEMVDAAIEKRIKALYIMGENPMLADPNTNHVRAGLESLDFLIVQDIFLTETARMADVVLPAVTFAEKDGTFTNTERFVQRVRKAIPEQGNAKVDWQIIQMIANRFGSKWQYRHAKEIMDEIRTVVPQYAGITYDRIEQQGLQWPCPSIEHNGTPYLHKDGFIRGKGKFTAVEYSPSKELPDIEYPFTLTTGRRLYHWHTGSMSRRVKALEEIHPYEKMQINPIDAKELGIEAGDIIKVSSRRGSVNTKIEITDSIPRRTLFMSFHFSETNTNSLTSSHRDPICNIPEAKVTAVRVDKIN</sequence>
<feature type="domain" description="Molybdopterin dinucleotide-binding" evidence="6">
    <location>
        <begin position="413"/>
        <end position="518"/>
    </location>
</feature>
<evidence type="ECO:0000313" key="8">
    <source>
        <dbReference type="Proteomes" id="UP000094296"/>
    </source>
</evidence>
<dbReference type="InterPro" id="IPR050123">
    <property type="entry name" value="Prok_molybdopt-oxidoreductase"/>
</dbReference>
<keyword evidence="3" id="KW-0408">Iron</keyword>
<comment type="caution">
    <text evidence="7">The sequence shown here is derived from an EMBL/GenBank/DDBJ whole genome shotgun (WGS) entry which is preliminary data.</text>
</comment>
<keyword evidence="8" id="KW-1185">Reference proteome</keyword>
<dbReference type="GO" id="GO:0003954">
    <property type="term" value="F:NADH dehydrogenase activity"/>
    <property type="evidence" value="ECO:0007669"/>
    <property type="project" value="TreeGrafter"/>
</dbReference>
<dbReference type="EMBL" id="MIJE01000001">
    <property type="protein sequence ID" value="OEF98725.1"/>
    <property type="molecule type" value="Genomic_DNA"/>
</dbReference>
<dbReference type="AlphaFoldDB" id="A0A1E5G6J4"/>
<protein>
    <submittedName>
        <fullName evidence="7">Formate dehydrogenase</fullName>
    </submittedName>
</protein>
<dbReference type="STRING" id="766136.BHF68_03440"/>
<gene>
    <name evidence="7" type="ORF">BHF68_03440</name>
</gene>
<dbReference type="Gene3D" id="3.40.50.740">
    <property type="match status" value="1"/>
</dbReference>
<reference evidence="7 8" key="1">
    <citation type="submission" date="2016-09" db="EMBL/GenBank/DDBJ databases">
        <title>Draft genome sequence for the type strain of Desulfuribacillus alkaliarsenatis AHT28, an obligately anaerobic, sulfidogenic bacterium isolated from Russian soda lake sediments.</title>
        <authorList>
            <person name="Abin C.A."/>
            <person name="Hollibaugh J.T."/>
        </authorList>
    </citation>
    <scope>NUCLEOTIDE SEQUENCE [LARGE SCALE GENOMIC DNA]</scope>
    <source>
        <strain evidence="7 8">AHT28</strain>
    </source>
</reference>
<dbReference type="CDD" id="cd02790">
    <property type="entry name" value="MopB_CT_Formate-Dh_H"/>
    <property type="match status" value="1"/>
</dbReference>
<dbReference type="GO" id="GO:0051536">
    <property type="term" value="F:iron-sulfur cluster binding"/>
    <property type="evidence" value="ECO:0007669"/>
    <property type="project" value="UniProtKB-KW"/>
</dbReference>
<keyword evidence="2" id="KW-0560">Oxidoreductase</keyword>
<name>A0A1E5G6J4_9FIRM</name>
<dbReference type="InterPro" id="IPR006657">
    <property type="entry name" value="MoPterin_dinucl-bd_dom"/>
</dbReference>
<evidence type="ECO:0000256" key="1">
    <source>
        <dbReference type="ARBA" id="ARBA00022723"/>
    </source>
</evidence>
<organism evidence="7 8">
    <name type="scientific">Desulfuribacillus alkaliarsenatis</name>
    <dbReference type="NCBI Taxonomy" id="766136"/>
    <lineage>
        <taxon>Bacteria</taxon>
        <taxon>Bacillati</taxon>
        <taxon>Bacillota</taxon>
        <taxon>Desulfuribacillia</taxon>
        <taxon>Desulfuribacillales</taxon>
        <taxon>Desulfuribacillaceae</taxon>
        <taxon>Desulfuribacillus</taxon>
    </lineage>
</organism>
<dbReference type="InterPro" id="IPR041925">
    <property type="entry name" value="CT_Formate-Dh_H"/>
</dbReference>
<dbReference type="Proteomes" id="UP000094296">
    <property type="component" value="Unassembled WGS sequence"/>
</dbReference>
<dbReference type="PANTHER" id="PTHR43105">
    <property type="entry name" value="RESPIRATORY NITRATE REDUCTASE"/>
    <property type="match status" value="1"/>
</dbReference>
<dbReference type="SUPFAM" id="SSF53706">
    <property type="entry name" value="Formate dehydrogenase/DMSO reductase, domains 1-3"/>
    <property type="match status" value="1"/>
</dbReference>
<evidence type="ECO:0000259" key="6">
    <source>
        <dbReference type="Pfam" id="PF01568"/>
    </source>
</evidence>
<evidence type="ECO:0000256" key="4">
    <source>
        <dbReference type="ARBA" id="ARBA00023014"/>
    </source>
</evidence>
<keyword evidence="4" id="KW-0411">Iron-sulfur</keyword>
<dbReference type="Pfam" id="PF00384">
    <property type="entry name" value="Molybdopterin"/>
    <property type="match status" value="1"/>
</dbReference>
<proteinExistence type="predicted"/>
<evidence type="ECO:0000259" key="5">
    <source>
        <dbReference type="Pfam" id="PF00384"/>
    </source>
</evidence>
<dbReference type="GO" id="GO:0043546">
    <property type="term" value="F:molybdopterin cofactor binding"/>
    <property type="evidence" value="ECO:0007669"/>
    <property type="project" value="InterPro"/>
</dbReference>
<dbReference type="Gene3D" id="2.40.40.20">
    <property type="match status" value="1"/>
</dbReference>
<dbReference type="Pfam" id="PF01568">
    <property type="entry name" value="Molydop_binding"/>
    <property type="match status" value="1"/>
</dbReference>
<feature type="domain" description="Molybdopterin oxidoreductase" evidence="5">
    <location>
        <begin position="2"/>
        <end position="330"/>
    </location>
</feature>